<dbReference type="Gramene" id="mRNA:HanXRQr2_Chr06g0243891">
    <property type="protein sequence ID" value="CDS:HanXRQr2_Chr06g0243891.1"/>
    <property type="gene ID" value="HanXRQr2_Chr06g0243891"/>
</dbReference>
<evidence type="ECO:0000256" key="2">
    <source>
        <dbReference type="ARBA" id="ARBA00022728"/>
    </source>
</evidence>
<organism evidence="7 8">
    <name type="scientific">Helianthus annuus</name>
    <name type="common">Common sunflower</name>
    <dbReference type="NCBI Taxonomy" id="4232"/>
    <lineage>
        <taxon>Eukaryota</taxon>
        <taxon>Viridiplantae</taxon>
        <taxon>Streptophyta</taxon>
        <taxon>Embryophyta</taxon>
        <taxon>Tracheophyta</taxon>
        <taxon>Spermatophyta</taxon>
        <taxon>Magnoliopsida</taxon>
        <taxon>eudicotyledons</taxon>
        <taxon>Gunneridae</taxon>
        <taxon>Pentapetalae</taxon>
        <taxon>asterids</taxon>
        <taxon>campanulids</taxon>
        <taxon>Asterales</taxon>
        <taxon>Asteraceae</taxon>
        <taxon>Asteroideae</taxon>
        <taxon>Heliantheae alliance</taxon>
        <taxon>Heliantheae</taxon>
        <taxon>Helianthus</taxon>
    </lineage>
</organism>
<keyword evidence="3" id="KW-0508">mRNA splicing</keyword>
<dbReference type="GO" id="GO:0005681">
    <property type="term" value="C:spliceosomal complex"/>
    <property type="evidence" value="ECO:0007669"/>
    <property type="project" value="UniProtKB-KW"/>
</dbReference>
<reference evidence="7" key="2">
    <citation type="submission" date="2020-06" db="EMBL/GenBank/DDBJ databases">
        <title>Helianthus annuus Genome sequencing and assembly Release 2.</title>
        <authorList>
            <person name="Gouzy J."/>
            <person name="Langlade N."/>
            <person name="Munos S."/>
        </authorList>
    </citation>
    <scope>NUCLEOTIDE SEQUENCE</scope>
    <source>
        <tissue evidence="7">Leaves</tissue>
    </source>
</reference>
<reference evidence="7" key="1">
    <citation type="journal article" date="2017" name="Nature">
        <title>The sunflower genome provides insights into oil metabolism, flowering and Asterid evolution.</title>
        <authorList>
            <person name="Badouin H."/>
            <person name="Gouzy J."/>
            <person name="Grassa C.J."/>
            <person name="Murat F."/>
            <person name="Staton S.E."/>
            <person name="Cottret L."/>
            <person name="Lelandais-Briere C."/>
            <person name="Owens G.L."/>
            <person name="Carrere S."/>
            <person name="Mayjonade B."/>
            <person name="Legrand L."/>
            <person name="Gill N."/>
            <person name="Kane N.C."/>
            <person name="Bowers J.E."/>
            <person name="Hubner S."/>
            <person name="Bellec A."/>
            <person name="Berard A."/>
            <person name="Berges H."/>
            <person name="Blanchet N."/>
            <person name="Boniface M.C."/>
            <person name="Brunel D."/>
            <person name="Catrice O."/>
            <person name="Chaidir N."/>
            <person name="Claudel C."/>
            <person name="Donnadieu C."/>
            <person name="Faraut T."/>
            <person name="Fievet G."/>
            <person name="Helmstetter N."/>
            <person name="King M."/>
            <person name="Knapp S.J."/>
            <person name="Lai Z."/>
            <person name="Le Paslier M.C."/>
            <person name="Lippi Y."/>
            <person name="Lorenzon L."/>
            <person name="Mandel J.R."/>
            <person name="Marage G."/>
            <person name="Marchand G."/>
            <person name="Marquand E."/>
            <person name="Bret-Mestries E."/>
            <person name="Morien E."/>
            <person name="Nambeesan S."/>
            <person name="Nguyen T."/>
            <person name="Pegot-Espagnet P."/>
            <person name="Pouilly N."/>
            <person name="Raftis F."/>
            <person name="Sallet E."/>
            <person name="Schiex T."/>
            <person name="Thomas J."/>
            <person name="Vandecasteele C."/>
            <person name="Vares D."/>
            <person name="Vear F."/>
            <person name="Vautrin S."/>
            <person name="Crespi M."/>
            <person name="Mangin B."/>
            <person name="Burke J.M."/>
            <person name="Salse J."/>
            <person name="Munos S."/>
            <person name="Vincourt P."/>
            <person name="Rieseberg L.H."/>
            <person name="Langlade N.B."/>
        </authorList>
    </citation>
    <scope>NUCLEOTIDE SEQUENCE</scope>
    <source>
        <tissue evidence="7">Leaves</tissue>
    </source>
</reference>
<dbReference type="GO" id="GO:0006397">
    <property type="term" value="P:mRNA processing"/>
    <property type="evidence" value="ECO:0007669"/>
    <property type="project" value="UniProtKB-KW"/>
</dbReference>
<dbReference type="GO" id="GO:0003723">
    <property type="term" value="F:RNA binding"/>
    <property type="evidence" value="ECO:0007669"/>
    <property type="project" value="UniProtKB-UniRule"/>
</dbReference>
<dbReference type="InterPro" id="IPR000504">
    <property type="entry name" value="RRM_dom"/>
</dbReference>
<evidence type="ECO:0000256" key="1">
    <source>
        <dbReference type="ARBA" id="ARBA00022664"/>
    </source>
</evidence>
<keyword evidence="4" id="KW-0694">RNA-binding</keyword>
<evidence type="ECO:0000313" key="7">
    <source>
        <dbReference type="EMBL" id="KAF5801072.1"/>
    </source>
</evidence>
<evidence type="ECO:0000313" key="8">
    <source>
        <dbReference type="Proteomes" id="UP000215914"/>
    </source>
</evidence>
<feature type="domain" description="RRM" evidence="6">
    <location>
        <begin position="33"/>
        <end position="110"/>
    </location>
</feature>
<dbReference type="InterPro" id="IPR050907">
    <property type="entry name" value="SRSF"/>
</dbReference>
<feature type="region of interest" description="Disordered" evidence="5">
    <location>
        <begin position="464"/>
        <end position="502"/>
    </location>
</feature>
<evidence type="ECO:0000256" key="3">
    <source>
        <dbReference type="ARBA" id="ARBA00023187"/>
    </source>
</evidence>
<dbReference type="PANTHER" id="PTHR23147">
    <property type="entry name" value="SERINE/ARGININE RICH SPLICING FACTOR"/>
    <property type="match status" value="1"/>
</dbReference>
<name>A0A9K3IQR8_HELAN</name>
<gene>
    <name evidence="7" type="ORF">HanXRQr2_Chr06g0243891</name>
</gene>
<dbReference type="EMBL" id="MNCJ02000321">
    <property type="protein sequence ID" value="KAF5801072.1"/>
    <property type="molecule type" value="Genomic_DNA"/>
</dbReference>
<evidence type="ECO:0000256" key="4">
    <source>
        <dbReference type="PROSITE-ProRule" id="PRU00176"/>
    </source>
</evidence>
<accession>A0A9K3IQR8</accession>
<keyword evidence="8" id="KW-1185">Reference proteome</keyword>
<proteinExistence type="predicted"/>
<dbReference type="SMART" id="SM00360">
    <property type="entry name" value="RRM"/>
    <property type="match status" value="1"/>
</dbReference>
<evidence type="ECO:0000259" key="6">
    <source>
        <dbReference type="PROSITE" id="PS50102"/>
    </source>
</evidence>
<keyword evidence="1" id="KW-0507">mRNA processing</keyword>
<dbReference type="Gene3D" id="3.30.70.330">
    <property type="match status" value="1"/>
</dbReference>
<dbReference type="AlphaFoldDB" id="A0A9K3IQR8"/>
<dbReference type="SUPFAM" id="SSF54928">
    <property type="entry name" value="RNA-binding domain, RBD"/>
    <property type="match status" value="1"/>
</dbReference>
<feature type="region of interest" description="Disordered" evidence="5">
    <location>
        <begin position="428"/>
        <end position="447"/>
    </location>
</feature>
<keyword evidence="2" id="KW-0747">Spliceosome</keyword>
<comment type="caution">
    <text evidence="7">The sequence shown here is derived from an EMBL/GenBank/DDBJ whole genome shotgun (WGS) entry which is preliminary data.</text>
</comment>
<dbReference type="InterPro" id="IPR035979">
    <property type="entry name" value="RBD_domain_sf"/>
</dbReference>
<dbReference type="CDD" id="cd00590">
    <property type="entry name" value="RRM_SF"/>
    <property type="match status" value="1"/>
</dbReference>
<sequence length="597" mass="66362">MGEDEESWKDVLGRKSRRYIGGVGASRRSENITKFYVTNLPLGCRPWDVADFVKVFGSVAGVYIARKVDKNGRRFGFISFNNVVDVKEMERALNGTKMGDSKLIVNLARYAKENEGVVGGANKVKTNFVKDKQVHLQDHVIRKQSFINKGKGKLFCDLFKEGVGSSELQGQSAKETEIIIDIADNTSAFKEFIGCTVVGRCKDLKILRNLDVLLSEVRVGGVSLKYLGGLSMVLKFDDEEVCSKFLLDFHLWKDWFSNLDPWDGQPLPFERLAWVKVHGVPLQLADNDVLNNITEHFGKIVHGSQLEAEDVNLSVSCIGLLVRDGGRVNGQVSLRWQKKLFRVWVVEEYSEWFPDSVGRVDSPVSHQVNIAVNLQSDGDPASCPPEVLRPVGEAEKVGLEGVEGSQRAARDVHGEGENAIMKDLRNVPYSQGSQEPPFLSHRDNLSSGSVHISRSQDILFFKVGSSSRPSNKKIRLRSNLNKPNNRGARSPQSGERPKKRLRDNGDFLFDLNRHANSTGSGVPLEDPFICSQEDRENNRERESGSVNPDLLLSPGEEAREVGQIVCPVEEVLDSPVQQIEEEVLATINIGKVVGVDL</sequence>
<dbReference type="Proteomes" id="UP000215914">
    <property type="component" value="Unassembled WGS sequence"/>
</dbReference>
<dbReference type="PROSITE" id="PS50102">
    <property type="entry name" value="RRM"/>
    <property type="match status" value="1"/>
</dbReference>
<dbReference type="GO" id="GO:0008380">
    <property type="term" value="P:RNA splicing"/>
    <property type="evidence" value="ECO:0007669"/>
    <property type="project" value="UniProtKB-KW"/>
</dbReference>
<dbReference type="Pfam" id="PF00076">
    <property type="entry name" value="RRM_1"/>
    <property type="match status" value="1"/>
</dbReference>
<dbReference type="InterPro" id="IPR012677">
    <property type="entry name" value="Nucleotide-bd_a/b_plait_sf"/>
</dbReference>
<protein>
    <submittedName>
        <fullName evidence="7">RNA recognition motif domain, nucleotide-binding alpha-beta plait domain superfamily</fullName>
    </submittedName>
</protein>
<evidence type="ECO:0000256" key="5">
    <source>
        <dbReference type="SAM" id="MobiDB-lite"/>
    </source>
</evidence>